<dbReference type="GO" id="GO:0005524">
    <property type="term" value="F:ATP binding"/>
    <property type="evidence" value="ECO:0007669"/>
    <property type="project" value="UniProtKB-UniRule"/>
</dbReference>
<keyword evidence="11" id="KW-1185">Reference proteome</keyword>
<dbReference type="Proteomes" id="UP001146120">
    <property type="component" value="Unassembled WGS sequence"/>
</dbReference>
<dbReference type="SMART" id="SM00220">
    <property type="entry name" value="S_TKc"/>
    <property type="match status" value="1"/>
</dbReference>
<organism evidence="10 11">
    <name type="scientific">Lagenidium giganteum</name>
    <dbReference type="NCBI Taxonomy" id="4803"/>
    <lineage>
        <taxon>Eukaryota</taxon>
        <taxon>Sar</taxon>
        <taxon>Stramenopiles</taxon>
        <taxon>Oomycota</taxon>
        <taxon>Peronosporomycetes</taxon>
        <taxon>Pythiales</taxon>
        <taxon>Pythiaceae</taxon>
    </lineage>
</organism>
<dbReference type="PANTHER" id="PTHR24347">
    <property type="entry name" value="SERINE/THREONINE-PROTEIN KINASE"/>
    <property type="match status" value="1"/>
</dbReference>
<feature type="region of interest" description="Disordered" evidence="8">
    <location>
        <begin position="331"/>
        <end position="359"/>
    </location>
</feature>
<dbReference type="Gene3D" id="1.10.510.10">
    <property type="entry name" value="Transferase(Phosphotransferase) domain 1"/>
    <property type="match status" value="1"/>
</dbReference>
<keyword evidence="4" id="KW-0418">Kinase</keyword>
<evidence type="ECO:0000256" key="2">
    <source>
        <dbReference type="ARBA" id="ARBA00022679"/>
    </source>
</evidence>
<dbReference type="PROSITE" id="PS00107">
    <property type="entry name" value="PROTEIN_KINASE_ATP"/>
    <property type="match status" value="1"/>
</dbReference>
<evidence type="ECO:0000259" key="9">
    <source>
        <dbReference type="PROSITE" id="PS50011"/>
    </source>
</evidence>
<feature type="binding site" evidence="6">
    <location>
        <position position="50"/>
    </location>
    <ligand>
        <name>ATP</name>
        <dbReference type="ChEBI" id="CHEBI:30616"/>
    </ligand>
</feature>
<dbReference type="InterPro" id="IPR017441">
    <property type="entry name" value="Protein_kinase_ATP_BS"/>
</dbReference>
<dbReference type="PROSITE" id="PS00108">
    <property type="entry name" value="PROTEIN_KINASE_ST"/>
    <property type="match status" value="1"/>
</dbReference>
<evidence type="ECO:0000313" key="11">
    <source>
        <dbReference type="Proteomes" id="UP001146120"/>
    </source>
</evidence>
<dbReference type="InterPro" id="IPR008271">
    <property type="entry name" value="Ser/Thr_kinase_AS"/>
</dbReference>
<evidence type="ECO:0000256" key="5">
    <source>
        <dbReference type="ARBA" id="ARBA00022840"/>
    </source>
</evidence>
<evidence type="ECO:0000256" key="6">
    <source>
        <dbReference type="PROSITE-ProRule" id="PRU10141"/>
    </source>
</evidence>
<keyword evidence="2" id="KW-0808">Transferase</keyword>
<dbReference type="InterPro" id="IPR000719">
    <property type="entry name" value="Prot_kinase_dom"/>
</dbReference>
<dbReference type="CDD" id="cd05117">
    <property type="entry name" value="STKc_CAMK"/>
    <property type="match status" value="1"/>
</dbReference>
<reference evidence="10" key="2">
    <citation type="journal article" date="2023" name="Microbiol Resour">
        <title>Decontamination and Annotation of the Draft Genome Sequence of the Oomycete Lagenidium giganteum ARSEF 373.</title>
        <authorList>
            <person name="Morgan W.R."/>
            <person name="Tartar A."/>
        </authorList>
    </citation>
    <scope>NUCLEOTIDE SEQUENCE</scope>
    <source>
        <strain evidence="10">ARSEF 373</strain>
    </source>
</reference>
<evidence type="ECO:0000256" key="4">
    <source>
        <dbReference type="ARBA" id="ARBA00022777"/>
    </source>
</evidence>
<comment type="caution">
    <text evidence="10">The sequence shown here is derived from an EMBL/GenBank/DDBJ whole genome shotgun (WGS) entry which is preliminary data.</text>
</comment>
<gene>
    <name evidence="10" type="ORF">N0F65_007408</name>
</gene>
<dbReference type="GO" id="GO:0004674">
    <property type="term" value="F:protein serine/threonine kinase activity"/>
    <property type="evidence" value="ECO:0007669"/>
    <property type="project" value="UniProtKB-KW"/>
</dbReference>
<dbReference type="FunFam" id="3.30.200.20:FF:000003">
    <property type="entry name" value="Non-specific serine/threonine protein kinase"/>
    <property type="match status" value="1"/>
</dbReference>
<protein>
    <recommendedName>
        <fullName evidence="9">Protein kinase domain-containing protein</fullName>
    </recommendedName>
</protein>
<sequence length="359" mass="39642">MSGIIKKVTDFYKKDECSKYYKLGKTLGTGSFATVKSAVSKADNSRWAVKCIDKASLTAEDEEALRVEVEVLQMLVHPNIVRLKEVFDCQKTFYMVMEEMSGGELFDRIVEKEKYSEKEASAVVKKLAAALLYCHEKGIAHRDLKPENLLYQSPEDDAEIKIADFGLAKLVKGDSLMQTACGTPGYVAPEILEGKPYGSEVDLWSLGVIMYILLCGFPPFYDENNAALFASIKSGIFDFPSPYWDCVSASAKDLISRLLVVDHKKRFSAPAVLSHPWISEVHNVSDEALPHFTAEMKRYNARRRFRAGIMAAKAISGLSVLSVKKHSGLSTLEGPAKEAHRTPASPVGHMSASLPAPHT</sequence>
<dbReference type="PROSITE" id="PS50011">
    <property type="entry name" value="PROTEIN_KINASE_DOM"/>
    <property type="match status" value="1"/>
</dbReference>
<accession>A0AAV2ZCT0</accession>
<evidence type="ECO:0000256" key="3">
    <source>
        <dbReference type="ARBA" id="ARBA00022741"/>
    </source>
</evidence>
<dbReference type="AlphaFoldDB" id="A0AAV2ZCT0"/>
<dbReference type="FunFam" id="1.10.510.10:FF:000026">
    <property type="entry name" value="Calcium/calmodulin-dependent protein kinase type 1"/>
    <property type="match status" value="1"/>
</dbReference>
<keyword evidence="1 7" id="KW-0723">Serine/threonine-protein kinase</keyword>
<reference evidence="10" key="1">
    <citation type="submission" date="2022-11" db="EMBL/GenBank/DDBJ databases">
        <authorList>
            <person name="Morgan W.R."/>
            <person name="Tartar A."/>
        </authorList>
    </citation>
    <scope>NUCLEOTIDE SEQUENCE</scope>
    <source>
        <strain evidence="10">ARSEF 373</strain>
    </source>
</reference>
<feature type="domain" description="Protein kinase" evidence="9">
    <location>
        <begin position="21"/>
        <end position="278"/>
    </location>
</feature>
<keyword evidence="3 6" id="KW-0547">Nucleotide-binding</keyword>
<evidence type="ECO:0000313" key="10">
    <source>
        <dbReference type="EMBL" id="DBA05246.1"/>
    </source>
</evidence>
<proteinExistence type="inferred from homology"/>
<dbReference type="Pfam" id="PF00069">
    <property type="entry name" value="Pkinase"/>
    <property type="match status" value="1"/>
</dbReference>
<evidence type="ECO:0000256" key="8">
    <source>
        <dbReference type="SAM" id="MobiDB-lite"/>
    </source>
</evidence>
<keyword evidence="5 6" id="KW-0067">ATP-binding</keyword>
<evidence type="ECO:0000256" key="1">
    <source>
        <dbReference type="ARBA" id="ARBA00022527"/>
    </source>
</evidence>
<dbReference type="SUPFAM" id="SSF56112">
    <property type="entry name" value="Protein kinase-like (PK-like)"/>
    <property type="match status" value="1"/>
</dbReference>
<dbReference type="InterPro" id="IPR011009">
    <property type="entry name" value="Kinase-like_dom_sf"/>
</dbReference>
<evidence type="ECO:0000256" key="7">
    <source>
        <dbReference type="RuleBase" id="RU000304"/>
    </source>
</evidence>
<dbReference type="EMBL" id="DAKRPA010000001">
    <property type="protein sequence ID" value="DBA05246.1"/>
    <property type="molecule type" value="Genomic_DNA"/>
</dbReference>
<name>A0AAV2ZCT0_9STRA</name>
<comment type="similarity">
    <text evidence="7">Belongs to the protein kinase superfamily.</text>
</comment>